<reference evidence="1" key="1">
    <citation type="submission" date="2019-08" db="EMBL/GenBank/DDBJ databases">
        <authorList>
            <person name="Kucharzyk K."/>
            <person name="Murdoch R.W."/>
            <person name="Higgins S."/>
            <person name="Loffler F."/>
        </authorList>
    </citation>
    <scope>NUCLEOTIDE SEQUENCE</scope>
</reference>
<comment type="caution">
    <text evidence="1">The sequence shown here is derived from an EMBL/GenBank/DDBJ whole genome shotgun (WGS) entry which is preliminary data.</text>
</comment>
<gene>
    <name evidence="1" type="ORF">SDC9_185466</name>
</gene>
<dbReference type="EMBL" id="VSSQ01092881">
    <property type="protein sequence ID" value="MPN37945.1"/>
    <property type="molecule type" value="Genomic_DNA"/>
</dbReference>
<sequence length="188" mass="21352">MVTIFAVVEQREAEAIVAKVDPFLSHHFKLSKIPKGIVMCCSLNVTKLNVKGCFCRIDIYLVFKLEKRIALFPVDIQSNVNSIIGGIGNNVFVDGRFSEFSNNFVNRTNRAVFNQFSTLNIVNKPEFFIKVSFDVPGFMIEWSVIIGDKLIYNLTFGCDFSAGCLMDEARHVHVLIKLDREEIIFKGF</sequence>
<name>A0A645HFY3_9ZZZZ</name>
<proteinExistence type="predicted"/>
<organism evidence="1">
    <name type="scientific">bioreactor metagenome</name>
    <dbReference type="NCBI Taxonomy" id="1076179"/>
    <lineage>
        <taxon>unclassified sequences</taxon>
        <taxon>metagenomes</taxon>
        <taxon>ecological metagenomes</taxon>
    </lineage>
</organism>
<evidence type="ECO:0000313" key="1">
    <source>
        <dbReference type="EMBL" id="MPN37945.1"/>
    </source>
</evidence>
<dbReference type="AlphaFoldDB" id="A0A645HFY3"/>
<accession>A0A645HFY3</accession>
<protein>
    <submittedName>
        <fullName evidence="1">Uncharacterized protein</fullName>
    </submittedName>
</protein>